<protein>
    <submittedName>
        <fullName evidence="1">Uncharacterized protein</fullName>
    </submittedName>
</protein>
<keyword evidence="2" id="KW-1185">Reference proteome</keyword>
<dbReference type="EMBL" id="CP069035">
    <property type="protein sequence ID" value="QRD02454.1"/>
    <property type="molecule type" value="Genomic_DNA"/>
</dbReference>
<organism evidence="1 2">
    <name type="scientific">Phaeosphaeria nodorum (strain SN15 / ATCC MYA-4574 / FGSC 10173)</name>
    <name type="common">Glume blotch fungus</name>
    <name type="synonym">Parastagonospora nodorum</name>
    <dbReference type="NCBI Taxonomy" id="321614"/>
    <lineage>
        <taxon>Eukaryota</taxon>
        <taxon>Fungi</taxon>
        <taxon>Dikarya</taxon>
        <taxon>Ascomycota</taxon>
        <taxon>Pezizomycotina</taxon>
        <taxon>Dothideomycetes</taxon>
        <taxon>Pleosporomycetidae</taxon>
        <taxon>Pleosporales</taxon>
        <taxon>Pleosporineae</taxon>
        <taxon>Phaeosphaeriaceae</taxon>
        <taxon>Parastagonospora</taxon>
    </lineage>
</organism>
<evidence type="ECO:0000313" key="1">
    <source>
        <dbReference type="EMBL" id="QRD02454.1"/>
    </source>
</evidence>
<gene>
    <name evidence="1" type="ORF">JI435_440870</name>
</gene>
<name>A0A7U2FDX2_PHANO</name>
<reference evidence="2" key="1">
    <citation type="journal article" date="2021" name="BMC Genomics">
        <title>Chromosome-level genome assembly and manually-curated proteome of model necrotroph Parastagonospora nodorum Sn15 reveals a genome-wide trove of candidate effector homologs, and redundancy of virulence-related functions within an accessory chromosome.</title>
        <authorList>
            <person name="Bertazzoni S."/>
            <person name="Jones D.A.B."/>
            <person name="Phan H.T."/>
            <person name="Tan K.-C."/>
            <person name="Hane J.K."/>
        </authorList>
    </citation>
    <scope>NUCLEOTIDE SEQUENCE [LARGE SCALE GENOMIC DNA]</scope>
    <source>
        <strain evidence="2">SN15 / ATCC MYA-4574 / FGSC 10173)</strain>
    </source>
</reference>
<dbReference type="Proteomes" id="UP000663193">
    <property type="component" value="Chromosome 13"/>
</dbReference>
<dbReference type="AlphaFoldDB" id="A0A7U2FDX2"/>
<accession>A0A7U2FDX2</accession>
<proteinExistence type="predicted"/>
<evidence type="ECO:0000313" key="2">
    <source>
        <dbReference type="Proteomes" id="UP000663193"/>
    </source>
</evidence>
<dbReference type="VEuPathDB" id="FungiDB:JI435_440870"/>
<sequence length="153" mass="17008">MILSSCGFIDGEHRRLLGVSRAVLLSKVAQIYHQGLSALLSSTIRPESLTIAVINTAISIEFDVVRCDCSHSTVGSYQRLGKCVRYRYMALPQSVMVSSYLEHSKVDVIMARTTITLLSYGRKPHGVKRGARRVYSMCLSTPLPRSSFDEPKL</sequence>